<keyword evidence="1" id="KW-0614">Plasmid</keyword>
<protein>
    <submittedName>
        <fullName evidence="1">Uncharacterized protein</fullName>
    </submittedName>
</protein>
<proteinExistence type="predicted"/>
<dbReference type="KEGG" id="esj:SJ05684_b49710"/>
<keyword evidence="2" id="KW-1185">Reference proteome</keyword>
<dbReference type="EMBL" id="CP023068">
    <property type="protein sequence ID" value="ASY65953.1"/>
    <property type="molecule type" value="Genomic_DNA"/>
</dbReference>
<dbReference type="Proteomes" id="UP000217211">
    <property type="component" value="Plasmid pSJ05684b"/>
</dbReference>
<evidence type="ECO:0000313" key="1">
    <source>
        <dbReference type="EMBL" id="ASY65953.1"/>
    </source>
</evidence>
<dbReference type="AlphaFoldDB" id="A0A249PJ38"/>
<sequence>MGEITPLRRRIIEGMTGPQSLSGNPTILYQRCAEVQPLLRLITRSA</sequence>
<reference evidence="1 2" key="1">
    <citation type="submission" date="2017-08" db="EMBL/GenBank/DDBJ databases">
        <title>Multipartite genome sequences of Sinorhizobium species nodulating soybeans.</title>
        <authorList>
            <person name="Tian C.F."/>
        </authorList>
    </citation>
    <scope>NUCLEOTIDE SEQUENCE [LARGE SCALE GENOMIC DNA]</scope>
    <source>
        <strain evidence="1 2">CCBAU 05684</strain>
        <plasmid evidence="2">psj05684b</plasmid>
    </source>
</reference>
<gene>
    <name evidence="1" type="ORF">SJ05684_b49710</name>
</gene>
<geneLocation type="plasmid" evidence="2">
    <name>psj05684b</name>
</geneLocation>
<name>A0A249PJ38_9HYPH</name>
<organism evidence="1 2">
    <name type="scientific">Sinorhizobium sojae CCBAU 05684</name>
    <dbReference type="NCBI Taxonomy" id="716928"/>
    <lineage>
        <taxon>Bacteria</taxon>
        <taxon>Pseudomonadati</taxon>
        <taxon>Pseudomonadota</taxon>
        <taxon>Alphaproteobacteria</taxon>
        <taxon>Hyphomicrobiales</taxon>
        <taxon>Rhizobiaceae</taxon>
        <taxon>Sinorhizobium/Ensifer group</taxon>
        <taxon>Sinorhizobium</taxon>
    </lineage>
</organism>
<evidence type="ECO:0000313" key="2">
    <source>
        <dbReference type="Proteomes" id="UP000217211"/>
    </source>
</evidence>
<accession>A0A249PJ38</accession>